<feature type="non-terminal residue" evidence="1">
    <location>
        <position position="1"/>
    </location>
</feature>
<evidence type="ECO:0000313" key="1">
    <source>
        <dbReference type="EMBL" id="GAG46339.1"/>
    </source>
</evidence>
<protein>
    <submittedName>
        <fullName evidence="1">Uncharacterized protein</fullName>
    </submittedName>
</protein>
<reference evidence="1" key="1">
    <citation type="journal article" date="2014" name="Front. Microbiol.">
        <title>High frequency of phylogenetically diverse reductive dehalogenase-homologous genes in deep subseafloor sedimentary metagenomes.</title>
        <authorList>
            <person name="Kawai M."/>
            <person name="Futagami T."/>
            <person name="Toyoda A."/>
            <person name="Takaki Y."/>
            <person name="Nishi S."/>
            <person name="Hori S."/>
            <person name="Arai W."/>
            <person name="Tsubouchi T."/>
            <person name="Morono Y."/>
            <person name="Uchiyama I."/>
            <person name="Ito T."/>
            <person name="Fujiyama A."/>
            <person name="Inagaki F."/>
            <person name="Takami H."/>
        </authorList>
    </citation>
    <scope>NUCLEOTIDE SEQUENCE</scope>
    <source>
        <strain evidence="1">Expedition CK06-06</strain>
    </source>
</reference>
<name>X0XSZ1_9ZZZZ</name>
<gene>
    <name evidence="1" type="ORF">S01H1_75007</name>
</gene>
<accession>X0XSZ1</accession>
<dbReference type="EMBL" id="BARS01050215">
    <property type="protein sequence ID" value="GAG46339.1"/>
    <property type="molecule type" value="Genomic_DNA"/>
</dbReference>
<organism evidence="1">
    <name type="scientific">marine sediment metagenome</name>
    <dbReference type="NCBI Taxonomy" id="412755"/>
    <lineage>
        <taxon>unclassified sequences</taxon>
        <taxon>metagenomes</taxon>
        <taxon>ecological metagenomes</taxon>
    </lineage>
</organism>
<comment type="caution">
    <text evidence="1">The sequence shown here is derived from an EMBL/GenBank/DDBJ whole genome shotgun (WGS) entry which is preliminary data.</text>
</comment>
<dbReference type="AlphaFoldDB" id="X0XSZ1"/>
<proteinExistence type="predicted"/>
<sequence length="119" mass="13335">ITNEDGKKIRGISGPMGYVYPSIVITKANTDIQEIGEVETEDTITEAQVPKWRLMSEKTGMGRRVKKFFLYVPEGKEETALRLLEGNGVEYDGLRTWAVKGGSLVITPIKTHDTVKDHR</sequence>